<feature type="chain" id="PRO_5022763429" evidence="1">
    <location>
        <begin position="21"/>
        <end position="63"/>
    </location>
</feature>
<feature type="signal peptide" evidence="1">
    <location>
        <begin position="1"/>
        <end position="20"/>
    </location>
</feature>
<reference evidence="2 3" key="1">
    <citation type="submission" date="2019-05" db="EMBL/GenBank/DDBJ databases">
        <title>Another draft genome of Portunus trituberculatus and its Hox gene families provides insights of decapod evolution.</title>
        <authorList>
            <person name="Jeong J.-H."/>
            <person name="Song I."/>
            <person name="Kim S."/>
            <person name="Choi T."/>
            <person name="Kim D."/>
            <person name="Ryu S."/>
            <person name="Kim W."/>
        </authorList>
    </citation>
    <scope>NUCLEOTIDE SEQUENCE [LARGE SCALE GENOMIC DNA]</scope>
    <source>
        <tissue evidence="2">Muscle</tissue>
    </source>
</reference>
<protein>
    <submittedName>
        <fullName evidence="2">Uncharacterized protein</fullName>
    </submittedName>
</protein>
<evidence type="ECO:0000313" key="3">
    <source>
        <dbReference type="Proteomes" id="UP000324222"/>
    </source>
</evidence>
<name>A0A5B7CQY0_PORTR</name>
<proteinExistence type="predicted"/>
<keyword evidence="3" id="KW-1185">Reference proteome</keyword>
<evidence type="ECO:0000256" key="1">
    <source>
        <dbReference type="SAM" id="SignalP"/>
    </source>
</evidence>
<keyword evidence="1" id="KW-0732">Signal</keyword>
<dbReference type="EMBL" id="VSRR010000187">
    <property type="protein sequence ID" value="MPC11919.1"/>
    <property type="molecule type" value="Genomic_DNA"/>
</dbReference>
<sequence>MQSAQSGLVVILLLPRFWLRNEVKVPGKWVEIRAGDCVHQEGGRGEWGVGGRLQMPASRNQME</sequence>
<dbReference type="AlphaFoldDB" id="A0A5B7CQY0"/>
<organism evidence="2 3">
    <name type="scientific">Portunus trituberculatus</name>
    <name type="common">Swimming crab</name>
    <name type="synonym">Neptunus trituberculatus</name>
    <dbReference type="NCBI Taxonomy" id="210409"/>
    <lineage>
        <taxon>Eukaryota</taxon>
        <taxon>Metazoa</taxon>
        <taxon>Ecdysozoa</taxon>
        <taxon>Arthropoda</taxon>
        <taxon>Crustacea</taxon>
        <taxon>Multicrustacea</taxon>
        <taxon>Malacostraca</taxon>
        <taxon>Eumalacostraca</taxon>
        <taxon>Eucarida</taxon>
        <taxon>Decapoda</taxon>
        <taxon>Pleocyemata</taxon>
        <taxon>Brachyura</taxon>
        <taxon>Eubrachyura</taxon>
        <taxon>Portunoidea</taxon>
        <taxon>Portunidae</taxon>
        <taxon>Portuninae</taxon>
        <taxon>Portunus</taxon>
    </lineage>
</organism>
<accession>A0A5B7CQY0</accession>
<comment type="caution">
    <text evidence="2">The sequence shown here is derived from an EMBL/GenBank/DDBJ whole genome shotgun (WGS) entry which is preliminary data.</text>
</comment>
<evidence type="ECO:0000313" key="2">
    <source>
        <dbReference type="EMBL" id="MPC11919.1"/>
    </source>
</evidence>
<dbReference type="Proteomes" id="UP000324222">
    <property type="component" value="Unassembled WGS sequence"/>
</dbReference>
<gene>
    <name evidence="2" type="ORF">E2C01_004594</name>
</gene>